<dbReference type="RefSeq" id="WP_183628339.1">
    <property type="nucleotide sequence ID" value="NZ_JACIDX010000020.1"/>
</dbReference>
<reference evidence="3 4" key="1">
    <citation type="submission" date="2020-08" db="EMBL/GenBank/DDBJ databases">
        <title>Genomic Encyclopedia of Type Strains, Phase IV (KMG-IV): sequencing the most valuable type-strain genomes for metagenomic binning, comparative biology and taxonomic classification.</title>
        <authorList>
            <person name="Goeker M."/>
        </authorList>
    </citation>
    <scope>NUCLEOTIDE SEQUENCE [LARGE SCALE GENOMIC DNA]</scope>
    <source>
        <strain evidence="3 4">DSM 27057</strain>
    </source>
</reference>
<keyword evidence="1" id="KW-0812">Transmembrane</keyword>
<dbReference type="AlphaFoldDB" id="A0A7W6G8A7"/>
<dbReference type="EMBL" id="JACIDX010000020">
    <property type="protein sequence ID" value="MBB3957238.1"/>
    <property type="molecule type" value="Genomic_DNA"/>
</dbReference>
<feature type="domain" description="Putative zinc-finger" evidence="2">
    <location>
        <begin position="8"/>
        <end position="40"/>
    </location>
</feature>
<dbReference type="InterPro" id="IPR027383">
    <property type="entry name" value="Znf_put"/>
</dbReference>
<gene>
    <name evidence="3" type="ORF">GGR38_004212</name>
</gene>
<evidence type="ECO:0000313" key="3">
    <source>
        <dbReference type="EMBL" id="MBB3957238.1"/>
    </source>
</evidence>
<protein>
    <submittedName>
        <fullName evidence="3">Anti-sigma factor RsiW</fullName>
    </submittedName>
</protein>
<keyword evidence="1" id="KW-0472">Membrane</keyword>
<proteinExistence type="predicted"/>
<sequence length="254" mass="27934">MTHKPCPERVHALHAMLDDETDALATVELEEHLRGCPACRRELDRLGQLREYLRVPELRDVAPAALAMRISQMASPMRPRRPARAWLGGAVGGALAAGLAFLLLAPNLTEPGLDQAVVDGHIRSLQAGHLTDVAVSDRHVVKPWFNGRLTFAPPVPDLGASGFILGGGRLDVLEGRDVAVLVYRRRLHMINLFVRPTPALSGLRQGLMRRAGYGVERWQMDGLEFLAVSDLDPADLAQFRMAFIRGAHSGNRER</sequence>
<keyword evidence="1" id="KW-1133">Transmembrane helix</keyword>
<evidence type="ECO:0000259" key="2">
    <source>
        <dbReference type="Pfam" id="PF13490"/>
    </source>
</evidence>
<dbReference type="Proteomes" id="UP000548867">
    <property type="component" value="Unassembled WGS sequence"/>
</dbReference>
<organism evidence="3 4">
    <name type="scientific">Novosphingobium sediminicola</name>
    <dbReference type="NCBI Taxonomy" id="563162"/>
    <lineage>
        <taxon>Bacteria</taxon>
        <taxon>Pseudomonadati</taxon>
        <taxon>Pseudomonadota</taxon>
        <taxon>Alphaproteobacteria</taxon>
        <taxon>Sphingomonadales</taxon>
        <taxon>Sphingomonadaceae</taxon>
        <taxon>Novosphingobium</taxon>
    </lineage>
</organism>
<accession>A0A7W6G8A7</accession>
<comment type="caution">
    <text evidence="3">The sequence shown here is derived from an EMBL/GenBank/DDBJ whole genome shotgun (WGS) entry which is preliminary data.</text>
</comment>
<keyword evidence="4" id="KW-1185">Reference proteome</keyword>
<dbReference type="InterPro" id="IPR041916">
    <property type="entry name" value="Anti_sigma_zinc_sf"/>
</dbReference>
<name>A0A7W6G8A7_9SPHN</name>
<dbReference type="Pfam" id="PF13490">
    <property type="entry name" value="zf-HC2"/>
    <property type="match status" value="1"/>
</dbReference>
<dbReference type="Gene3D" id="1.10.10.1320">
    <property type="entry name" value="Anti-sigma factor, zinc-finger domain"/>
    <property type="match status" value="1"/>
</dbReference>
<evidence type="ECO:0000256" key="1">
    <source>
        <dbReference type="SAM" id="Phobius"/>
    </source>
</evidence>
<evidence type="ECO:0000313" key="4">
    <source>
        <dbReference type="Proteomes" id="UP000548867"/>
    </source>
</evidence>
<feature type="transmembrane region" description="Helical" evidence="1">
    <location>
        <begin position="85"/>
        <end position="105"/>
    </location>
</feature>